<dbReference type="EMBL" id="NHYE01005642">
    <property type="protein sequence ID" value="PPQ65951.1"/>
    <property type="molecule type" value="Genomic_DNA"/>
</dbReference>
<gene>
    <name evidence="2" type="ORF">CVT26_010713</name>
</gene>
<evidence type="ECO:0000313" key="3">
    <source>
        <dbReference type="Proteomes" id="UP000284706"/>
    </source>
</evidence>
<name>A0A409VI84_9AGAR</name>
<evidence type="ECO:0000313" key="2">
    <source>
        <dbReference type="EMBL" id="PPQ65951.1"/>
    </source>
</evidence>
<organism evidence="2 3">
    <name type="scientific">Gymnopilus dilepis</name>
    <dbReference type="NCBI Taxonomy" id="231916"/>
    <lineage>
        <taxon>Eukaryota</taxon>
        <taxon>Fungi</taxon>
        <taxon>Dikarya</taxon>
        <taxon>Basidiomycota</taxon>
        <taxon>Agaricomycotina</taxon>
        <taxon>Agaricomycetes</taxon>
        <taxon>Agaricomycetidae</taxon>
        <taxon>Agaricales</taxon>
        <taxon>Agaricineae</taxon>
        <taxon>Hymenogastraceae</taxon>
        <taxon>Gymnopilus</taxon>
    </lineage>
</organism>
<feature type="region of interest" description="Disordered" evidence="1">
    <location>
        <begin position="108"/>
        <end position="128"/>
    </location>
</feature>
<comment type="caution">
    <text evidence="2">The sequence shown here is derived from an EMBL/GenBank/DDBJ whole genome shotgun (WGS) entry which is preliminary data.</text>
</comment>
<sequence>MNSNINDPVGIAALLDQLKSSAAWQELTSTSTSTSSSTDSVPLHPESLSSSSATLESSAGFAVQGSTLQNSSVASLLSQLNSRPSEPPRHYAPQHDLGQRHRYVAEGPPKAQPEVLPSISTTHPTSTRVPNDLTKLSFREALPMVSALVDDKSFVEQINKMRSEQDALERRLWLDREAIYGKYQEKIKVAENKAQMIGVVISQHELNMITDAFKKELAKFDMERVIPAWDGLASRQQQELAQLKVPTMCVTGDTEHLQVR</sequence>
<dbReference type="Proteomes" id="UP000284706">
    <property type="component" value="Unassembled WGS sequence"/>
</dbReference>
<feature type="region of interest" description="Disordered" evidence="1">
    <location>
        <begin position="74"/>
        <end position="94"/>
    </location>
</feature>
<dbReference type="InParanoid" id="A0A409VI84"/>
<accession>A0A409VI84</accession>
<protein>
    <submittedName>
        <fullName evidence="2">Uncharacterized protein</fullName>
    </submittedName>
</protein>
<reference evidence="2 3" key="1">
    <citation type="journal article" date="2018" name="Evol. Lett.">
        <title>Horizontal gene cluster transfer increased hallucinogenic mushroom diversity.</title>
        <authorList>
            <person name="Reynolds H.T."/>
            <person name="Vijayakumar V."/>
            <person name="Gluck-Thaler E."/>
            <person name="Korotkin H.B."/>
            <person name="Matheny P.B."/>
            <person name="Slot J.C."/>
        </authorList>
    </citation>
    <scope>NUCLEOTIDE SEQUENCE [LARGE SCALE GENOMIC DNA]</scope>
    <source>
        <strain evidence="2 3">SRW20</strain>
    </source>
</reference>
<dbReference type="AlphaFoldDB" id="A0A409VI84"/>
<proteinExistence type="predicted"/>
<feature type="region of interest" description="Disordered" evidence="1">
    <location>
        <begin position="30"/>
        <end position="51"/>
    </location>
</feature>
<dbReference type="OrthoDB" id="21617at2759"/>
<keyword evidence="3" id="KW-1185">Reference proteome</keyword>
<feature type="compositionally biased region" description="Polar residues" evidence="1">
    <location>
        <begin position="118"/>
        <end position="128"/>
    </location>
</feature>
<evidence type="ECO:0000256" key="1">
    <source>
        <dbReference type="SAM" id="MobiDB-lite"/>
    </source>
</evidence>
<feature type="compositionally biased region" description="Polar residues" evidence="1">
    <location>
        <begin position="74"/>
        <end position="84"/>
    </location>
</feature>